<reference evidence="7 14" key="6">
    <citation type="submission" date="2018-06" db="EMBL/GenBank/DDBJ databases">
        <title>Population genomics shows no distinction between pathogenic Candida krusei and environmental Pichia kudriavzevii: One species, four names.</title>
        <authorList>
            <person name="Douglass A.P."/>
            <person name="Offei B."/>
            <person name="Braun-Galleani S."/>
            <person name="Coughlan A.Y."/>
            <person name="Martos A."/>
            <person name="Ortiz-Merino R.A."/>
            <person name="Byrne K.P."/>
            <person name="Wolfe K.H."/>
        </authorList>
    </citation>
    <scope>NUCLEOTIDE SEQUENCE [LARGE SCALE GENOMIC DNA]</scope>
    <source>
        <strain evidence="7 14">CBS573</strain>
    </source>
</reference>
<evidence type="ECO:0000313" key="11">
    <source>
        <dbReference type="Proteomes" id="UP000029867"/>
    </source>
</evidence>
<reference evidence="11" key="1">
    <citation type="journal article" date="2014" name="Microb. Cell Fact.">
        <title>Exploiting Issatchenkia orientalis SD108 for succinic acid production.</title>
        <authorList>
            <person name="Xiao H."/>
            <person name="Shao Z."/>
            <person name="Jiang Y."/>
            <person name="Dole S."/>
            <person name="Zhao H."/>
        </authorList>
    </citation>
    <scope>NUCLEOTIDE SEQUENCE [LARGE SCALE GENOMIC DNA]</scope>
    <source>
        <strain evidence="11">SD108</strain>
    </source>
</reference>
<name>A0A099P1U0_PICKU</name>
<dbReference type="EMBL" id="MQVM01000015">
    <property type="protein sequence ID" value="ONH73264.1"/>
    <property type="molecule type" value="Genomic_DNA"/>
</dbReference>
<dbReference type="PANTHER" id="PTHR13115">
    <property type="entry name" value="RNA POLYMERASE-ASSOCIATED PROTEIN RTF1 HOMOLOG"/>
    <property type="match status" value="1"/>
</dbReference>
<keyword evidence="4" id="KW-0539">Nucleus</keyword>
<feature type="compositionally biased region" description="Acidic residues" evidence="5">
    <location>
        <begin position="157"/>
        <end position="174"/>
    </location>
</feature>
<dbReference type="EMBL" id="NHMM01000010">
    <property type="protein sequence ID" value="OUT19933.1"/>
    <property type="molecule type" value="Genomic_DNA"/>
</dbReference>
<dbReference type="GO" id="GO:0016593">
    <property type="term" value="C:Cdc73/Paf1 complex"/>
    <property type="evidence" value="ECO:0007669"/>
    <property type="project" value="TreeGrafter"/>
</dbReference>
<accession>A0A099P1U0</accession>
<dbReference type="SUPFAM" id="SSF159042">
    <property type="entry name" value="Plus3-like"/>
    <property type="match status" value="1"/>
</dbReference>
<evidence type="ECO:0000256" key="1">
    <source>
        <dbReference type="ARBA" id="ARBA00004123"/>
    </source>
</evidence>
<evidence type="ECO:0000313" key="13">
    <source>
        <dbReference type="Proteomes" id="UP000195871"/>
    </source>
</evidence>
<evidence type="ECO:0000256" key="3">
    <source>
        <dbReference type="ARBA" id="ARBA00023163"/>
    </source>
</evidence>
<dbReference type="eggNOG" id="KOG2402">
    <property type="taxonomic scope" value="Eukaryota"/>
</dbReference>
<evidence type="ECO:0000256" key="2">
    <source>
        <dbReference type="ARBA" id="ARBA00023015"/>
    </source>
</evidence>
<comment type="subcellular location">
    <subcellularLocation>
        <location evidence="1">Nucleus</location>
    </subcellularLocation>
</comment>
<dbReference type="Proteomes" id="UP000189274">
    <property type="component" value="Unassembled WGS sequence"/>
</dbReference>
<dbReference type="GO" id="GO:0003677">
    <property type="term" value="F:DNA binding"/>
    <property type="evidence" value="ECO:0007669"/>
    <property type="project" value="InterPro"/>
</dbReference>
<dbReference type="InterPro" id="IPR004343">
    <property type="entry name" value="Plus-3_dom"/>
</dbReference>
<dbReference type="PANTHER" id="PTHR13115:SF8">
    <property type="entry name" value="RNA POLYMERASE-ASSOCIATED PROTEIN RTF1 HOMOLOG"/>
    <property type="match status" value="1"/>
</dbReference>
<evidence type="ECO:0000313" key="10">
    <source>
        <dbReference type="EMBL" id="OUT19933.1"/>
    </source>
</evidence>
<dbReference type="GO" id="GO:1990269">
    <property type="term" value="F:RNA polymerase II C-terminal domain phosphoserine binding"/>
    <property type="evidence" value="ECO:0007669"/>
    <property type="project" value="TreeGrafter"/>
</dbReference>
<feature type="region of interest" description="Disordered" evidence="5">
    <location>
        <begin position="1"/>
        <end position="82"/>
    </location>
</feature>
<evidence type="ECO:0000313" key="12">
    <source>
        <dbReference type="Proteomes" id="UP000189274"/>
    </source>
</evidence>
<dbReference type="EMBL" id="CP028774">
    <property type="protein sequence ID" value="AWU74816.1"/>
    <property type="molecule type" value="Genomic_DNA"/>
</dbReference>
<evidence type="ECO:0000313" key="7">
    <source>
        <dbReference type="EMBL" id="AWU74816.1"/>
    </source>
</evidence>
<keyword evidence="14" id="KW-1185">Reference proteome</keyword>
<proteinExistence type="predicted"/>
<reference evidence="8" key="2">
    <citation type="submission" date="2014-08" db="EMBL/GenBank/DDBJ databases">
        <title>Exploiting Issatchenkia orientalis SD108 for Succinic Acid Production.</title>
        <authorList>
            <person name="Xiao H."/>
            <person name="Shao Z."/>
            <person name="Jiang Y."/>
            <person name="Dole S."/>
            <person name="Zhao H."/>
        </authorList>
    </citation>
    <scope>NUCLEOTIDE SEQUENCE [LARGE SCALE GENOMIC DNA]</scope>
    <source>
        <strain evidence="8">SD108</strain>
    </source>
</reference>
<dbReference type="EMBL" id="JQFK01000015">
    <property type="protein sequence ID" value="KGK38870.1"/>
    <property type="molecule type" value="Genomic_DNA"/>
</dbReference>
<feature type="region of interest" description="Disordered" evidence="5">
    <location>
        <begin position="112"/>
        <end position="174"/>
    </location>
</feature>
<dbReference type="SMART" id="SM00719">
    <property type="entry name" value="Plus3"/>
    <property type="match status" value="1"/>
</dbReference>
<dbReference type="Proteomes" id="UP000249293">
    <property type="component" value="Chromosome 2"/>
</dbReference>
<dbReference type="Gene3D" id="3.90.70.200">
    <property type="entry name" value="Plus-3 domain"/>
    <property type="match status" value="1"/>
</dbReference>
<dbReference type="AlphaFoldDB" id="A0A099P1U0"/>
<protein>
    <submittedName>
        <fullName evidence="9">RNA polymerase-associated protein RTF1</fullName>
    </submittedName>
</protein>
<reference evidence="10 13" key="5">
    <citation type="submission" date="2017-05" db="EMBL/GenBank/DDBJ databases">
        <title>The Genome Sequence of Candida krusei Ckrusei653.</title>
        <authorList>
            <person name="Cuomo C."/>
            <person name="Forche A."/>
            <person name="Young S."/>
            <person name="Abouelleil A."/>
            <person name="Cao P."/>
            <person name="Chapman S."/>
            <person name="Cusick C."/>
            <person name="Shea T."/>
            <person name="Nusbaum C."/>
            <person name="Birren B."/>
        </authorList>
    </citation>
    <scope>NUCLEOTIDE SEQUENCE [LARGE SCALE GENOMIC DNA]</scope>
    <source>
        <strain evidence="10 13">Ckrusei653</strain>
    </source>
</reference>
<dbReference type="PROSITE" id="PS51360">
    <property type="entry name" value="PLUS3"/>
    <property type="match status" value="1"/>
</dbReference>
<dbReference type="Proteomes" id="UP000195871">
    <property type="component" value="Unassembled WGS sequence"/>
</dbReference>
<gene>
    <name evidence="9" type="ORF">BOH78_3277</name>
    <name evidence="7" type="ORF">C5L36_0B00830</name>
    <name evidence="10" type="ORF">CAS74_005054</name>
    <name evidence="8" type="ORF">JL09_g1995</name>
</gene>
<sequence length="524" mass="60840">MDSDDDLLELAGIGSEEESDYEPDNSKPSRGSKRTIDESDDDENDEGEEDDDDIGELDPEEDPYPLEGKYKDEEDKNKLMQMDEMDREAILYERIQEKEKFRERRFLALRARQNKVESKTLTTGSSAKKMKTSKLSELKKQREKKSAREARRKRGDYEEEDEDDDLIDDADEDDDLRELAGYNDEEEEDYGFYSDDYGSRESRSRSRYDSSQHKEATLKEINEKIRSSRKVLEEFLYRDEFDSCIPGTFVRVNIGLNRNTQRSEYRMALVVEVKRGGKPYKLSGKPCNTYLKVSQGNSQHVVDISCLSNSEFVPEDYDLYKKLVVSSSQQLPTVGYVEMKFNDLRNMATRILTDADINKMIAKKEELVVTQNAANTVKKLGRLREELQVALERGDPNLAKSLQKKIEDLGAMFNGSKNTSKLAELNIRNQKSNQEYIRKAEKKLVETKRKQLQNNDFNDPFSRLRTNPKVFYKSSNKQDGNEVKDEKQVIDEKEEKNKIKNSIFRREGIDALIKTIDIDIDFKL</sequence>
<dbReference type="OrthoDB" id="166375at2759"/>
<reference evidence="9" key="4">
    <citation type="submission" date="2017-01" db="EMBL/GenBank/DDBJ databases">
        <authorList>
            <person name="Mah S.A."/>
            <person name="Swanson W.J."/>
            <person name="Moy G.W."/>
            <person name="Vacquier V.D."/>
        </authorList>
    </citation>
    <scope>NUCLEOTIDE SEQUENCE [LARGE SCALE GENOMIC DNA]</scope>
    <source>
        <strain evidence="9">129</strain>
    </source>
</reference>
<keyword evidence="2" id="KW-0805">Transcription regulation</keyword>
<dbReference type="Proteomes" id="UP000029867">
    <property type="component" value="Unassembled WGS sequence"/>
</dbReference>
<feature type="region of interest" description="Disordered" evidence="5">
    <location>
        <begin position="189"/>
        <end position="213"/>
    </location>
</feature>
<feature type="compositionally biased region" description="Basic and acidic residues" evidence="5">
    <location>
        <begin position="134"/>
        <end position="149"/>
    </location>
</feature>
<keyword evidence="3" id="KW-0804">Transcription</keyword>
<feature type="compositionally biased region" description="Basic and acidic residues" evidence="5">
    <location>
        <begin position="68"/>
        <end position="78"/>
    </location>
</feature>
<evidence type="ECO:0000259" key="6">
    <source>
        <dbReference type="PROSITE" id="PS51360"/>
    </source>
</evidence>
<dbReference type="HOGENOM" id="CLU_036626_1_0_1"/>
<organism evidence="8 11">
    <name type="scientific">Pichia kudriavzevii</name>
    <name type="common">Yeast</name>
    <name type="synonym">Issatchenkia orientalis</name>
    <dbReference type="NCBI Taxonomy" id="4909"/>
    <lineage>
        <taxon>Eukaryota</taxon>
        <taxon>Fungi</taxon>
        <taxon>Dikarya</taxon>
        <taxon>Ascomycota</taxon>
        <taxon>Saccharomycotina</taxon>
        <taxon>Pichiomycetes</taxon>
        <taxon>Pichiales</taxon>
        <taxon>Pichiaceae</taxon>
        <taxon>Pichia</taxon>
    </lineage>
</organism>
<dbReference type="Pfam" id="PF03126">
    <property type="entry name" value="Plus-3"/>
    <property type="match status" value="1"/>
</dbReference>
<feature type="compositionally biased region" description="Acidic residues" evidence="5">
    <location>
        <begin position="38"/>
        <end position="64"/>
    </location>
</feature>
<reference evidence="12" key="3">
    <citation type="journal article" date="2017" name="Genome Announc.">
        <title>Genome sequences of Cyberlindnera fabianii 65, Pichia kudriavzevii 129, and Saccharomyces cerevisiae 131 isolated from fermented masau fruits in Zimbabwe.</title>
        <authorList>
            <person name="van Rijswijck I.M.H."/>
            <person name="Derks M.F.L."/>
            <person name="Abee T."/>
            <person name="de Ridder D."/>
            <person name="Smid E.J."/>
        </authorList>
    </citation>
    <scope>NUCLEOTIDE SEQUENCE [LARGE SCALE GENOMIC DNA]</scope>
    <source>
        <strain evidence="12">129</strain>
    </source>
</reference>
<dbReference type="VEuPathDB" id="FungiDB:C5L36_0B00830"/>
<evidence type="ECO:0000256" key="4">
    <source>
        <dbReference type="ARBA" id="ARBA00023242"/>
    </source>
</evidence>
<feature type="compositionally biased region" description="Basic and acidic residues" evidence="5">
    <location>
        <begin position="197"/>
        <end position="213"/>
    </location>
</feature>
<feature type="domain" description="Plus3" evidence="6">
    <location>
        <begin position="216"/>
        <end position="349"/>
    </location>
</feature>
<dbReference type="InterPro" id="IPR036128">
    <property type="entry name" value="Plus3-like_sf"/>
</dbReference>
<evidence type="ECO:0000256" key="5">
    <source>
        <dbReference type="SAM" id="MobiDB-lite"/>
    </source>
</evidence>
<evidence type="ECO:0000313" key="14">
    <source>
        <dbReference type="Proteomes" id="UP000249293"/>
    </source>
</evidence>
<evidence type="ECO:0000313" key="8">
    <source>
        <dbReference type="EMBL" id="KGK38870.1"/>
    </source>
</evidence>
<dbReference type="STRING" id="4909.A0A099P1U0"/>
<evidence type="ECO:0000313" key="9">
    <source>
        <dbReference type="EMBL" id="ONH73264.1"/>
    </source>
</evidence>